<dbReference type="PANTHER" id="PTHR48100:SF1">
    <property type="entry name" value="HISTIDINE PHOSPHATASE FAMILY PROTEIN-RELATED"/>
    <property type="match status" value="1"/>
</dbReference>
<dbReference type="InterPro" id="IPR013078">
    <property type="entry name" value="His_Pase_superF_clade-1"/>
</dbReference>
<sequence length="201" mass="20962">MTHLICLRHGEAESNVARSMAPALATPLTARGREQAEAAGVRLRESGAVRVYCSTVARAVETATAVARVVDQLEVVQLAGLDEVLIGPDADPLAETTRDGAAAALRSWVVDQELTVAFPGGGEDGTTVVRRTTEALQSIAAAHPGETVIVVGHVASLTAGLSVLCDLHEQVWGRPLPHAAPFVVEGGQVWSCRDWPGGFSG</sequence>
<protein>
    <submittedName>
        <fullName evidence="2">Histidine phosphatase family protein</fullName>
    </submittedName>
</protein>
<dbReference type="InterPro" id="IPR050275">
    <property type="entry name" value="PGM_Phosphatase"/>
</dbReference>
<dbReference type="AlphaFoldDB" id="A0A4V2YPQ8"/>
<name>A0A4V2YPQ8_9ACTN</name>
<dbReference type="GO" id="GO:0016791">
    <property type="term" value="F:phosphatase activity"/>
    <property type="evidence" value="ECO:0007669"/>
    <property type="project" value="TreeGrafter"/>
</dbReference>
<reference evidence="2 3" key="1">
    <citation type="submission" date="2019-03" db="EMBL/GenBank/DDBJ databases">
        <title>Draft genome sequences of novel Actinobacteria.</title>
        <authorList>
            <person name="Sahin N."/>
            <person name="Ay H."/>
            <person name="Saygin H."/>
        </authorList>
    </citation>
    <scope>NUCLEOTIDE SEQUENCE [LARGE SCALE GENOMIC DNA]</scope>
    <source>
        <strain evidence="2 3">JCM 13523</strain>
    </source>
</reference>
<feature type="binding site" evidence="1">
    <location>
        <position position="58"/>
    </location>
    <ligand>
        <name>substrate</name>
    </ligand>
</feature>
<dbReference type="RefSeq" id="WP_132168491.1">
    <property type="nucleotide sequence ID" value="NZ_SMKX01000043.1"/>
</dbReference>
<dbReference type="SMART" id="SM00855">
    <property type="entry name" value="PGAM"/>
    <property type="match status" value="1"/>
</dbReference>
<dbReference type="OrthoDB" id="9793115at2"/>
<dbReference type="Pfam" id="PF00300">
    <property type="entry name" value="His_Phos_1"/>
    <property type="match status" value="1"/>
</dbReference>
<organism evidence="2 3">
    <name type="scientific">Kribbella antibiotica</name>
    <dbReference type="NCBI Taxonomy" id="190195"/>
    <lineage>
        <taxon>Bacteria</taxon>
        <taxon>Bacillati</taxon>
        <taxon>Actinomycetota</taxon>
        <taxon>Actinomycetes</taxon>
        <taxon>Propionibacteriales</taxon>
        <taxon>Kribbellaceae</taxon>
        <taxon>Kribbella</taxon>
    </lineage>
</organism>
<dbReference type="InterPro" id="IPR029033">
    <property type="entry name" value="His_PPase_superfam"/>
</dbReference>
<dbReference type="Proteomes" id="UP000295124">
    <property type="component" value="Unassembled WGS sequence"/>
</dbReference>
<comment type="caution">
    <text evidence="2">The sequence shown here is derived from an EMBL/GenBank/DDBJ whole genome shotgun (WGS) entry which is preliminary data.</text>
</comment>
<feature type="binding site" evidence="1">
    <location>
        <begin position="8"/>
        <end position="15"/>
    </location>
    <ligand>
        <name>substrate</name>
    </ligand>
</feature>
<dbReference type="PANTHER" id="PTHR48100">
    <property type="entry name" value="BROAD-SPECIFICITY PHOSPHATASE YOR283W-RELATED"/>
    <property type="match status" value="1"/>
</dbReference>
<dbReference type="Gene3D" id="3.40.50.1240">
    <property type="entry name" value="Phosphoglycerate mutase-like"/>
    <property type="match status" value="1"/>
</dbReference>
<dbReference type="EMBL" id="SMKX01000043">
    <property type="protein sequence ID" value="TDD58917.1"/>
    <property type="molecule type" value="Genomic_DNA"/>
</dbReference>
<evidence type="ECO:0000256" key="1">
    <source>
        <dbReference type="PIRSR" id="PIRSR613078-2"/>
    </source>
</evidence>
<dbReference type="CDD" id="cd07067">
    <property type="entry name" value="HP_PGM_like"/>
    <property type="match status" value="1"/>
</dbReference>
<accession>A0A4V2YPQ8</accession>
<dbReference type="SUPFAM" id="SSF53254">
    <property type="entry name" value="Phosphoglycerate mutase-like"/>
    <property type="match status" value="1"/>
</dbReference>
<evidence type="ECO:0000313" key="3">
    <source>
        <dbReference type="Proteomes" id="UP000295124"/>
    </source>
</evidence>
<proteinExistence type="predicted"/>
<dbReference type="GO" id="GO:0005737">
    <property type="term" value="C:cytoplasm"/>
    <property type="evidence" value="ECO:0007669"/>
    <property type="project" value="TreeGrafter"/>
</dbReference>
<evidence type="ECO:0000313" key="2">
    <source>
        <dbReference type="EMBL" id="TDD58917.1"/>
    </source>
</evidence>
<keyword evidence="3" id="KW-1185">Reference proteome</keyword>
<gene>
    <name evidence="2" type="ORF">E1263_17185</name>
</gene>